<evidence type="ECO:0000313" key="2">
    <source>
        <dbReference type="Proteomes" id="UP001148312"/>
    </source>
</evidence>
<feature type="non-terminal residue" evidence="1">
    <location>
        <position position="111"/>
    </location>
</feature>
<sequence length="111" mass="12655">PIATKVKYKDILKNKIIEHFYQLTLDPDFQKASATYSQGYTASEIWTVLRQNLNDENLIFPVGSKDLIGAKYYNDHLLVIFPGLNCLENNTFILTSVVPLTGSQRLYIITN</sequence>
<comment type="caution">
    <text evidence="1">The sequence shown here is derived from an EMBL/GenBank/DDBJ whole genome shotgun (WGS) entry which is preliminary data.</text>
</comment>
<dbReference type="EMBL" id="JAPWDQ010000003">
    <property type="protein sequence ID" value="KAJ5491571.1"/>
    <property type="molecule type" value="Genomic_DNA"/>
</dbReference>
<protein>
    <submittedName>
        <fullName evidence="1">Uncharacterized protein</fullName>
    </submittedName>
</protein>
<gene>
    <name evidence="1" type="ORF">N7539_003138</name>
</gene>
<name>A0A9W9XG23_9EURO</name>
<proteinExistence type="predicted"/>
<dbReference type="GeneID" id="81622990"/>
<evidence type="ECO:0000313" key="1">
    <source>
        <dbReference type="EMBL" id="KAJ5491571.1"/>
    </source>
</evidence>
<dbReference type="Proteomes" id="UP001148312">
    <property type="component" value="Unassembled WGS sequence"/>
</dbReference>
<accession>A0A9W9XG23</accession>
<reference evidence="1" key="1">
    <citation type="submission" date="2022-12" db="EMBL/GenBank/DDBJ databases">
        <authorList>
            <person name="Petersen C."/>
        </authorList>
    </citation>
    <scope>NUCLEOTIDE SEQUENCE</scope>
    <source>
        <strain evidence="1">IBT 30728</strain>
    </source>
</reference>
<keyword evidence="2" id="KW-1185">Reference proteome</keyword>
<dbReference type="RefSeq" id="XP_056792700.1">
    <property type="nucleotide sequence ID" value="XM_056932741.1"/>
</dbReference>
<organism evidence="1 2">
    <name type="scientific">Penicillium diatomitis</name>
    <dbReference type="NCBI Taxonomy" id="2819901"/>
    <lineage>
        <taxon>Eukaryota</taxon>
        <taxon>Fungi</taxon>
        <taxon>Dikarya</taxon>
        <taxon>Ascomycota</taxon>
        <taxon>Pezizomycotina</taxon>
        <taxon>Eurotiomycetes</taxon>
        <taxon>Eurotiomycetidae</taxon>
        <taxon>Eurotiales</taxon>
        <taxon>Aspergillaceae</taxon>
        <taxon>Penicillium</taxon>
    </lineage>
</organism>
<dbReference type="AlphaFoldDB" id="A0A9W9XG23"/>
<reference evidence="1" key="2">
    <citation type="journal article" date="2023" name="IMA Fungus">
        <title>Comparative genomic study of the Penicillium genus elucidates a diverse pangenome and 15 lateral gene transfer events.</title>
        <authorList>
            <person name="Petersen C."/>
            <person name="Sorensen T."/>
            <person name="Nielsen M.R."/>
            <person name="Sondergaard T.E."/>
            <person name="Sorensen J.L."/>
            <person name="Fitzpatrick D.A."/>
            <person name="Frisvad J.C."/>
            <person name="Nielsen K.L."/>
        </authorList>
    </citation>
    <scope>NUCLEOTIDE SEQUENCE</scope>
    <source>
        <strain evidence="1">IBT 30728</strain>
    </source>
</reference>